<feature type="transmembrane region" description="Helical" evidence="1">
    <location>
        <begin position="57"/>
        <end position="73"/>
    </location>
</feature>
<feature type="transmembrane region" description="Helical" evidence="1">
    <location>
        <begin position="93"/>
        <end position="112"/>
    </location>
</feature>
<feature type="transmembrane region" description="Helical" evidence="1">
    <location>
        <begin position="20"/>
        <end position="37"/>
    </location>
</feature>
<evidence type="ECO:0000313" key="4">
    <source>
        <dbReference type="Proteomes" id="UP000076842"/>
    </source>
</evidence>
<dbReference type="InterPro" id="IPR045340">
    <property type="entry name" value="DUF6533"/>
</dbReference>
<accession>A0A165FXB2</accession>
<keyword evidence="1" id="KW-0812">Transmembrane</keyword>
<dbReference type="AlphaFoldDB" id="A0A165FXB2"/>
<dbReference type="STRING" id="1353952.A0A165FXB2"/>
<feature type="transmembrane region" description="Helical" evidence="1">
    <location>
        <begin position="171"/>
        <end position="190"/>
    </location>
</feature>
<dbReference type="OrthoDB" id="3341843at2759"/>
<organism evidence="3 4">
    <name type="scientific">Calocera cornea HHB12733</name>
    <dbReference type="NCBI Taxonomy" id="1353952"/>
    <lineage>
        <taxon>Eukaryota</taxon>
        <taxon>Fungi</taxon>
        <taxon>Dikarya</taxon>
        <taxon>Basidiomycota</taxon>
        <taxon>Agaricomycotina</taxon>
        <taxon>Dacrymycetes</taxon>
        <taxon>Dacrymycetales</taxon>
        <taxon>Dacrymycetaceae</taxon>
        <taxon>Calocera</taxon>
    </lineage>
</organism>
<protein>
    <recommendedName>
        <fullName evidence="2">DUF6533 domain-containing protein</fullName>
    </recommendedName>
</protein>
<feature type="transmembrane region" description="Helical" evidence="1">
    <location>
        <begin position="124"/>
        <end position="144"/>
    </location>
</feature>
<sequence>MNSSTMDQDDLNSAAAGGRFASYDLMVAITWVTYDYILMFPKEQRYIWPAKWTPGKVLYIAVRYLPFLGLPIWPFDEAFMGPNTSIDCFMAQILQSIDIFAAALLGDIVYALRTWALWDRSRFVGILIIVVGLGLNITCVYFAMHSADVQRIDGLPGCFVLPSTSNAIPKALAYMFTTLFQIFLFFATALKGIQHWRGRNPEHLTTVLYRDAFASFLAQSCFGILNTLMIRFMRTEDYSLDATYRALLCILPARIILNVREAATLLDGWDTTLRSEIPSIPEDSRASRGTQRSRAFSA</sequence>
<gene>
    <name evidence="3" type="ORF">CALCODRAFT_286644</name>
</gene>
<keyword evidence="1" id="KW-1133">Transmembrane helix</keyword>
<proteinExistence type="predicted"/>
<evidence type="ECO:0000256" key="1">
    <source>
        <dbReference type="SAM" id="Phobius"/>
    </source>
</evidence>
<name>A0A165FXB2_9BASI</name>
<dbReference type="Pfam" id="PF20151">
    <property type="entry name" value="DUF6533"/>
    <property type="match status" value="1"/>
</dbReference>
<evidence type="ECO:0000259" key="2">
    <source>
        <dbReference type="Pfam" id="PF20151"/>
    </source>
</evidence>
<feature type="domain" description="DUF6533" evidence="2">
    <location>
        <begin position="24"/>
        <end position="68"/>
    </location>
</feature>
<evidence type="ECO:0000313" key="3">
    <source>
        <dbReference type="EMBL" id="KZT57328.1"/>
    </source>
</evidence>
<dbReference type="EMBL" id="KV423965">
    <property type="protein sequence ID" value="KZT57328.1"/>
    <property type="molecule type" value="Genomic_DNA"/>
</dbReference>
<dbReference type="InParanoid" id="A0A165FXB2"/>
<reference evidence="3 4" key="1">
    <citation type="journal article" date="2016" name="Mol. Biol. Evol.">
        <title>Comparative Genomics of Early-Diverging Mushroom-Forming Fungi Provides Insights into the Origins of Lignocellulose Decay Capabilities.</title>
        <authorList>
            <person name="Nagy L.G."/>
            <person name="Riley R."/>
            <person name="Tritt A."/>
            <person name="Adam C."/>
            <person name="Daum C."/>
            <person name="Floudas D."/>
            <person name="Sun H."/>
            <person name="Yadav J.S."/>
            <person name="Pangilinan J."/>
            <person name="Larsson K.H."/>
            <person name="Matsuura K."/>
            <person name="Barry K."/>
            <person name="Labutti K."/>
            <person name="Kuo R."/>
            <person name="Ohm R.A."/>
            <person name="Bhattacharya S.S."/>
            <person name="Shirouzu T."/>
            <person name="Yoshinaga Y."/>
            <person name="Martin F.M."/>
            <person name="Grigoriev I.V."/>
            <person name="Hibbett D.S."/>
        </authorList>
    </citation>
    <scope>NUCLEOTIDE SEQUENCE [LARGE SCALE GENOMIC DNA]</scope>
    <source>
        <strain evidence="3 4">HHB12733</strain>
    </source>
</reference>
<keyword evidence="1" id="KW-0472">Membrane</keyword>
<dbReference type="Proteomes" id="UP000076842">
    <property type="component" value="Unassembled WGS sequence"/>
</dbReference>
<keyword evidence="4" id="KW-1185">Reference proteome</keyword>